<dbReference type="EMBL" id="BRXE01000017">
    <property type="protein sequence ID" value="GLB82854.1"/>
    <property type="molecule type" value="Genomic_DNA"/>
</dbReference>
<feature type="compositionally biased region" description="Pro residues" evidence="1">
    <location>
        <begin position="273"/>
        <end position="283"/>
    </location>
</feature>
<feature type="region of interest" description="Disordered" evidence="1">
    <location>
        <begin position="261"/>
        <end position="294"/>
    </location>
</feature>
<evidence type="ECO:0008006" key="6">
    <source>
        <dbReference type="Google" id="ProtNLM"/>
    </source>
</evidence>
<dbReference type="AlphaFoldDB" id="A0AA37Q378"/>
<dbReference type="Pfam" id="PF24551">
    <property type="entry name" value="SH3_Rv0428c"/>
    <property type="match status" value="1"/>
</dbReference>
<dbReference type="Pfam" id="PF24553">
    <property type="entry name" value="Rv0428c_C"/>
    <property type="match status" value="1"/>
</dbReference>
<accession>A0AA37Q378</accession>
<evidence type="ECO:0000259" key="2">
    <source>
        <dbReference type="Pfam" id="PF24551"/>
    </source>
</evidence>
<evidence type="ECO:0000256" key="1">
    <source>
        <dbReference type="SAM" id="MobiDB-lite"/>
    </source>
</evidence>
<evidence type="ECO:0000259" key="3">
    <source>
        <dbReference type="Pfam" id="PF24553"/>
    </source>
</evidence>
<evidence type="ECO:0000313" key="5">
    <source>
        <dbReference type="Proteomes" id="UP001165663"/>
    </source>
</evidence>
<organism evidence="4 5">
    <name type="scientific">Mycobacterium kiyosense</name>
    <dbReference type="NCBI Taxonomy" id="2871094"/>
    <lineage>
        <taxon>Bacteria</taxon>
        <taxon>Bacillati</taxon>
        <taxon>Actinomycetota</taxon>
        <taxon>Actinomycetes</taxon>
        <taxon>Mycobacteriales</taxon>
        <taxon>Mycobacteriaceae</taxon>
        <taxon>Mycobacterium</taxon>
    </lineage>
</organism>
<name>A0AA37Q378_9MYCO</name>
<protein>
    <recommendedName>
        <fullName evidence="6">GNAT family N-acetyltransferase</fullName>
    </recommendedName>
</protein>
<feature type="domain" description="Histone acetyltransferase Rv0428c-like SH3" evidence="2">
    <location>
        <begin position="5"/>
        <end position="60"/>
    </location>
</feature>
<sequence length="294" mass="31299">MFSWPDPGTRVTVRYRRPPGSVPPLTDAVGRLLTVDPTVRVQTKTGTVVEFAPADVVALRVLTDTPIRTSQIRALEHAAAAAWPAAEQTWLHGWLLRAGPPSGRPAGPTADSAVPLDLSAHADAIPEIAGWYQRRGLTPRLAVPDRMLTPPPGLACERTERVVVQDLSRPSGDEPGVRVDASVAQAALSAAPDGARWVGLWVPPGGHDAEARAGCEALLAWGAGRGATRAYLAVPDDDAAALELAGALGFRLHHRRRYLTVPAGRDRRRAPPVARPPRAPPPTCGSAPRPVHRR</sequence>
<proteinExistence type="predicted"/>
<feature type="domain" description="Histone acetyltransferase Rv0428c-like C-terminal" evidence="3">
    <location>
        <begin position="69"/>
        <end position="179"/>
    </location>
</feature>
<gene>
    <name evidence="4" type="ORF">SRL2020028_21100</name>
</gene>
<dbReference type="InterPro" id="IPR056934">
    <property type="entry name" value="SH3_Rv0428c"/>
</dbReference>
<evidence type="ECO:0000313" key="4">
    <source>
        <dbReference type="EMBL" id="GLB82854.1"/>
    </source>
</evidence>
<reference evidence="4" key="1">
    <citation type="submission" date="2022-07" db="EMBL/GenBank/DDBJ databases">
        <title>Mycobacterium kiyosense sp. nov., scotochromogenic slow-glowing species isolated from respiratory specimens.</title>
        <authorList>
            <person name="Fukano H."/>
            <person name="Kazumi Y."/>
            <person name="Sakagami N."/>
            <person name="Ato M."/>
            <person name="Mitarai S."/>
            <person name="Hoshino Y."/>
        </authorList>
    </citation>
    <scope>NUCLEOTIDE SEQUENCE</scope>
    <source>
        <strain evidence="4">SRL2020-028</strain>
    </source>
</reference>
<dbReference type="InterPro" id="IPR056935">
    <property type="entry name" value="Rv0428c-like_C"/>
</dbReference>
<dbReference type="Proteomes" id="UP001165663">
    <property type="component" value="Unassembled WGS sequence"/>
</dbReference>
<comment type="caution">
    <text evidence="4">The sequence shown here is derived from an EMBL/GenBank/DDBJ whole genome shotgun (WGS) entry which is preliminary data.</text>
</comment>